<proteinExistence type="predicted"/>
<keyword evidence="4" id="KW-1185">Reference proteome</keyword>
<reference evidence="1" key="1">
    <citation type="submission" date="2019-07" db="EMBL/GenBank/DDBJ databases">
        <title>FDA dAtabase for Regulatory Grade micrObial Sequences (FDA-ARGOS): Supporting development and validation of Infectious Disease Dx tests.</title>
        <authorList>
            <person name="Bachman M."/>
            <person name="Young C."/>
            <person name="Tallon L."/>
            <person name="Sadzewicz L."/>
            <person name="Vavikolanu K."/>
            <person name="Mehta A."/>
            <person name="Aluvathingal J."/>
            <person name="Nadendla S."/>
            <person name="Nandy P."/>
            <person name="Geyer C."/>
            <person name="Yan Y."/>
            <person name="Sichtig H."/>
        </authorList>
    </citation>
    <scope>NUCLEOTIDE SEQUENCE</scope>
    <source>
        <strain evidence="1">FDAARGOS_618</strain>
    </source>
</reference>
<organism evidence="2 3">
    <name type="scientific">Agrobacterium pusense</name>
    <dbReference type="NCBI Taxonomy" id="648995"/>
    <lineage>
        <taxon>Bacteria</taxon>
        <taxon>Pseudomonadati</taxon>
        <taxon>Pseudomonadota</taxon>
        <taxon>Alphaproteobacteria</taxon>
        <taxon>Hyphomicrobiales</taxon>
        <taxon>Rhizobiaceae</taxon>
        <taxon>Rhizobium/Agrobacterium group</taxon>
        <taxon>Agrobacterium</taxon>
    </lineage>
</organism>
<dbReference type="GeneID" id="61457427"/>
<evidence type="ECO:0000313" key="3">
    <source>
        <dbReference type="Proteomes" id="UP000500870"/>
    </source>
</evidence>
<dbReference type="AlphaFoldDB" id="A0A6H0ZWD0"/>
<protein>
    <submittedName>
        <fullName evidence="2">Uncharacterized protein</fullName>
    </submittedName>
</protein>
<evidence type="ECO:0000313" key="1">
    <source>
        <dbReference type="EMBL" id="NRF19362.1"/>
    </source>
</evidence>
<sequence length="87" mass="10048">MQEKKARIISWGNRIVGRSRFICLHEELRGLSGCRRGDFAGIVDMVERRVIAWHRKAQNRDRLSLPTDVSEWMNGNIGKRRSAQGRG</sequence>
<evidence type="ECO:0000313" key="4">
    <source>
        <dbReference type="Proteomes" id="UP001155820"/>
    </source>
</evidence>
<dbReference type="EMBL" id="JABRWM010000006">
    <property type="protein sequence ID" value="NRF19362.1"/>
    <property type="molecule type" value="Genomic_DNA"/>
</dbReference>
<evidence type="ECO:0000313" key="2">
    <source>
        <dbReference type="EMBL" id="QIX24151.1"/>
    </source>
</evidence>
<accession>A0A6H0ZWD0</accession>
<dbReference type="Proteomes" id="UP001155820">
    <property type="component" value="Unassembled WGS sequence"/>
</dbReference>
<dbReference type="RefSeq" id="WP_034500309.1">
    <property type="nucleotide sequence ID" value="NC_022545.1"/>
</dbReference>
<name>A0A6H0ZWD0_9HYPH</name>
<gene>
    <name evidence="1" type="ORF">FOB26_09825</name>
    <name evidence="2" type="ORF">FOB41_23905</name>
</gene>
<reference evidence="2 3" key="2">
    <citation type="submission" date="2020-04" db="EMBL/GenBank/DDBJ databases">
        <title>FDA dAtabase for Regulatory Grade micrObial Sequences (FDA-ARGOS): Supporting development and validation of Infectious Disease Dx tests.</title>
        <authorList>
            <person name="Sciortino C."/>
            <person name="Tallon L."/>
            <person name="Sadzewicz L."/>
            <person name="Vavikolanu K."/>
            <person name="Mehta A."/>
            <person name="Aluvathingal J."/>
            <person name="Nadendla S."/>
            <person name="Nandy P."/>
            <person name="Geyer C."/>
            <person name="Yan Y."/>
            <person name="Sichtig H."/>
        </authorList>
    </citation>
    <scope>NUCLEOTIDE SEQUENCE [LARGE SCALE GENOMIC DNA]</scope>
    <source>
        <strain evidence="2 3">FDAARGOS_633</strain>
    </source>
</reference>
<dbReference type="EMBL" id="CP050899">
    <property type="protein sequence ID" value="QIX24151.1"/>
    <property type="molecule type" value="Genomic_DNA"/>
</dbReference>
<dbReference type="Proteomes" id="UP000500870">
    <property type="component" value="Chromosome 3"/>
</dbReference>